<gene>
    <name evidence="2" type="ORF">Q644_11800</name>
</gene>
<evidence type="ECO:0000313" key="3">
    <source>
        <dbReference type="Proteomes" id="UP000016842"/>
    </source>
</evidence>
<name>U4VDY8_9HYPH</name>
<dbReference type="PATRIC" id="fig|1337887.3.peg.549"/>
<dbReference type="InterPro" id="IPR046083">
    <property type="entry name" value="DUF6101"/>
</dbReference>
<proteinExistence type="predicted"/>
<organism evidence="2 3">
    <name type="scientific">Brucella intermedia 229E</name>
    <dbReference type="NCBI Taxonomy" id="1337887"/>
    <lineage>
        <taxon>Bacteria</taxon>
        <taxon>Pseudomonadati</taxon>
        <taxon>Pseudomonadota</taxon>
        <taxon>Alphaproteobacteria</taxon>
        <taxon>Hyphomicrobiales</taxon>
        <taxon>Brucellaceae</taxon>
        <taxon>Brucella/Ochrobactrum group</taxon>
        <taxon>Brucella</taxon>
    </lineage>
</organism>
<dbReference type="AlphaFoldDB" id="U4VDY8"/>
<dbReference type="Proteomes" id="UP000016842">
    <property type="component" value="Unassembled WGS sequence"/>
</dbReference>
<protein>
    <submittedName>
        <fullName evidence="2">Uncharacterized protein</fullName>
    </submittedName>
</protein>
<feature type="region of interest" description="Disordered" evidence="1">
    <location>
        <begin position="139"/>
        <end position="163"/>
    </location>
</feature>
<reference evidence="2 3" key="1">
    <citation type="journal article" date="2014" name="FEMS Microbiol. Lett.">
        <title>Genome sequencing analysis reveals virulence-related gene content of Ochrobactrum intermedium strain 229E, a urease-positive strain isolated from the human gastric niche.</title>
        <authorList>
            <person name="Kulkarni G.J."/>
            <person name="Shetty S."/>
            <person name="Dharne M.S."/>
            <person name="Shouche Y.S."/>
        </authorList>
    </citation>
    <scope>NUCLEOTIDE SEQUENCE [LARGE SCALE GENOMIC DNA]</scope>
    <source>
        <strain evidence="2 3">229E</strain>
    </source>
</reference>
<dbReference type="EMBL" id="ASXJ01000022">
    <property type="protein sequence ID" value="ERM03313.1"/>
    <property type="molecule type" value="Genomic_DNA"/>
</dbReference>
<accession>U4VDY8</accession>
<evidence type="ECO:0000313" key="2">
    <source>
        <dbReference type="EMBL" id="ERM03313.1"/>
    </source>
</evidence>
<sequence>MMSKGLKPDWAGRELRLDPFHFPQVVTYATRDGSSDVTFTINERGAVIRQVLPSSGLPMSIALPANAFLGVAARAVEDEFGEITVTLELMHEDPQLSVPPLLVAHDLTDVAADWRAWAASFNLPMMLVEEDGVARPLYESTGAVRTGQPQARRQGQEPRRRRPRFLARRKTGTLGVRLVISGKEIIARN</sequence>
<evidence type="ECO:0000256" key="1">
    <source>
        <dbReference type="SAM" id="MobiDB-lite"/>
    </source>
</evidence>
<dbReference type="Pfam" id="PF19596">
    <property type="entry name" value="DUF6101"/>
    <property type="match status" value="1"/>
</dbReference>
<comment type="caution">
    <text evidence="2">The sequence shown here is derived from an EMBL/GenBank/DDBJ whole genome shotgun (WGS) entry which is preliminary data.</text>
</comment>